<feature type="domain" description="2EXR" evidence="2">
    <location>
        <begin position="112"/>
        <end position="204"/>
    </location>
</feature>
<dbReference type="InterPro" id="IPR045518">
    <property type="entry name" value="2EXR"/>
</dbReference>
<keyword evidence="1" id="KW-0812">Transmembrane</keyword>
<evidence type="ECO:0000259" key="2">
    <source>
        <dbReference type="Pfam" id="PF20150"/>
    </source>
</evidence>
<gene>
    <name evidence="3" type="ORF">BKA67DRAFT_559945</name>
</gene>
<dbReference type="PANTHER" id="PTHR35910">
    <property type="entry name" value="2EXR DOMAIN-CONTAINING PROTEIN"/>
    <property type="match status" value="1"/>
</dbReference>
<protein>
    <recommendedName>
        <fullName evidence="2">2EXR domain-containing protein</fullName>
    </recommendedName>
</protein>
<evidence type="ECO:0000256" key="1">
    <source>
        <dbReference type="SAM" id="Phobius"/>
    </source>
</evidence>
<dbReference type="Proteomes" id="UP000758603">
    <property type="component" value="Unassembled WGS sequence"/>
</dbReference>
<dbReference type="OrthoDB" id="3473305at2759"/>
<dbReference type="EMBL" id="JAGPXC010000003">
    <property type="protein sequence ID" value="KAH6655230.1"/>
    <property type="molecule type" value="Genomic_DNA"/>
</dbReference>
<evidence type="ECO:0000313" key="3">
    <source>
        <dbReference type="EMBL" id="KAH6655230.1"/>
    </source>
</evidence>
<dbReference type="RefSeq" id="XP_045959495.1">
    <property type="nucleotide sequence ID" value="XM_046102425.1"/>
</dbReference>
<dbReference type="PANTHER" id="PTHR35910:SF6">
    <property type="entry name" value="2EXR DOMAIN-CONTAINING PROTEIN"/>
    <property type="match status" value="1"/>
</dbReference>
<keyword evidence="1" id="KW-0472">Membrane</keyword>
<dbReference type="AlphaFoldDB" id="A0A9P8UN63"/>
<keyword evidence="1" id="KW-1133">Transmembrane helix</keyword>
<reference evidence="3" key="1">
    <citation type="journal article" date="2021" name="Nat. Commun.">
        <title>Genetic determinants of endophytism in the Arabidopsis root mycobiome.</title>
        <authorList>
            <person name="Mesny F."/>
            <person name="Miyauchi S."/>
            <person name="Thiergart T."/>
            <person name="Pickel B."/>
            <person name="Atanasova L."/>
            <person name="Karlsson M."/>
            <person name="Huettel B."/>
            <person name="Barry K.W."/>
            <person name="Haridas S."/>
            <person name="Chen C."/>
            <person name="Bauer D."/>
            <person name="Andreopoulos W."/>
            <person name="Pangilinan J."/>
            <person name="LaButti K."/>
            <person name="Riley R."/>
            <person name="Lipzen A."/>
            <person name="Clum A."/>
            <person name="Drula E."/>
            <person name="Henrissat B."/>
            <person name="Kohler A."/>
            <person name="Grigoriev I.V."/>
            <person name="Martin F.M."/>
            <person name="Hacquard S."/>
        </authorList>
    </citation>
    <scope>NUCLEOTIDE SEQUENCE</scope>
    <source>
        <strain evidence="3">MPI-SDFR-AT-0073</strain>
    </source>
</reference>
<accession>A0A9P8UN63</accession>
<feature type="transmembrane region" description="Helical" evidence="1">
    <location>
        <begin position="26"/>
        <end position="45"/>
    </location>
</feature>
<comment type="caution">
    <text evidence="3">The sequence shown here is derived from an EMBL/GenBank/DDBJ whole genome shotgun (WGS) entry which is preliminary data.</text>
</comment>
<proteinExistence type="predicted"/>
<keyword evidence="4" id="KW-1185">Reference proteome</keyword>
<organism evidence="3 4">
    <name type="scientific">Truncatella angustata</name>
    <dbReference type="NCBI Taxonomy" id="152316"/>
    <lineage>
        <taxon>Eukaryota</taxon>
        <taxon>Fungi</taxon>
        <taxon>Dikarya</taxon>
        <taxon>Ascomycota</taxon>
        <taxon>Pezizomycotina</taxon>
        <taxon>Sordariomycetes</taxon>
        <taxon>Xylariomycetidae</taxon>
        <taxon>Amphisphaeriales</taxon>
        <taxon>Sporocadaceae</taxon>
        <taxon>Truncatella</taxon>
    </lineage>
</organism>
<dbReference type="Pfam" id="PF20150">
    <property type="entry name" value="2EXR"/>
    <property type="match status" value="1"/>
</dbReference>
<dbReference type="GeneID" id="70131317"/>
<name>A0A9P8UN63_9PEZI</name>
<sequence length="334" mass="38245">MCDLVACKSELLMDQRLRLKDLIKRGDFRCVLQAFFLFLLIFYPVDERFHRERTWKHRICYSDGHLSDVIANSTFESLIILNAINHCSSKFSFNMISSTARQSADLTVPDAFGLFPALPAELRLKIWNATFEPRVLELHSKRGHYAMPVSAHWCSDCGNPVTLSLCHESREEALAFYTIALPVGDENGDPTKRLLYMNPAVDTVALLGDMGYSRLRHLFQSVMGMDPEKRGFQRVGLSISSWAHEYAGEMLQLWAKALFKDLEHFMLLMYTESSPPANFRRGECTLEECVGMDSFLRLTTGHGAKFRSGEDWIVIGRTEMRVMYLNFVSGKWTQ</sequence>
<evidence type="ECO:0000313" key="4">
    <source>
        <dbReference type="Proteomes" id="UP000758603"/>
    </source>
</evidence>